<dbReference type="RefSeq" id="WP_129255793.1">
    <property type="nucleotide sequence ID" value="NZ_SAXA01000026.1"/>
</dbReference>
<feature type="transmembrane region" description="Helical" evidence="1">
    <location>
        <begin position="65"/>
        <end position="86"/>
    </location>
</feature>
<accession>A0A4Q1JIQ4</accession>
<evidence type="ECO:0000256" key="1">
    <source>
        <dbReference type="SAM" id="Phobius"/>
    </source>
</evidence>
<name>A0A4Q1JIQ4_9BACT</name>
<dbReference type="EMBL" id="SAXA01000026">
    <property type="protein sequence ID" value="RXQ87283.1"/>
    <property type="molecule type" value="Genomic_DNA"/>
</dbReference>
<protein>
    <submittedName>
        <fullName evidence="2">Uncharacterized protein</fullName>
    </submittedName>
</protein>
<evidence type="ECO:0000313" key="3">
    <source>
        <dbReference type="Proteomes" id="UP000289703"/>
    </source>
</evidence>
<gene>
    <name evidence="2" type="ORF">EO244_16525</name>
</gene>
<keyword evidence="1" id="KW-1133">Transmembrane helix</keyword>
<dbReference type="Proteomes" id="UP000289703">
    <property type="component" value="Unassembled WGS sequence"/>
</dbReference>
<comment type="caution">
    <text evidence="2">The sequence shown here is derived from an EMBL/GenBank/DDBJ whole genome shotgun (WGS) entry which is preliminary data.</text>
</comment>
<dbReference type="OrthoDB" id="1121212at2"/>
<dbReference type="AlphaFoldDB" id="A0A4Q1JIQ4"/>
<keyword evidence="1" id="KW-0472">Membrane</keyword>
<keyword evidence="1" id="KW-0812">Transmembrane</keyword>
<proteinExistence type="predicted"/>
<reference evidence="2 3" key="1">
    <citation type="submission" date="2019-01" db="EMBL/GenBank/DDBJ databases">
        <title>Ancylomarina salipaludis sp. nov., isolated from a salt marsh.</title>
        <authorList>
            <person name="Yoon J.-H."/>
        </authorList>
    </citation>
    <scope>NUCLEOTIDE SEQUENCE [LARGE SCALE GENOMIC DNA]</scope>
    <source>
        <strain evidence="2 3">SHSM-M15</strain>
    </source>
</reference>
<keyword evidence="3" id="KW-1185">Reference proteome</keyword>
<organism evidence="2 3">
    <name type="scientific">Ancylomarina salipaludis</name>
    <dbReference type="NCBI Taxonomy" id="2501299"/>
    <lineage>
        <taxon>Bacteria</taxon>
        <taxon>Pseudomonadati</taxon>
        <taxon>Bacteroidota</taxon>
        <taxon>Bacteroidia</taxon>
        <taxon>Marinilabiliales</taxon>
        <taxon>Marinifilaceae</taxon>
        <taxon>Ancylomarina</taxon>
    </lineage>
</organism>
<evidence type="ECO:0000313" key="2">
    <source>
        <dbReference type="EMBL" id="RXQ87283.1"/>
    </source>
</evidence>
<sequence>MSFGGSVQAMISSLKNNSRDRKTLFDNKSLYRRKSSEGFKKLLAKRATPEQLAEIRYQLKKRNRINTFIVIVFSAVLTICVGIYFFRLLF</sequence>